<protein>
    <submittedName>
        <fullName evidence="5">N-acetylmuramoyl-L-alanine amidase</fullName>
        <ecNumber evidence="5">3.5.1.28</ecNumber>
    </submittedName>
</protein>
<evidence type="ECO:0000313" key="6">
    <source>
        <dbReference type="Proteomes" id="UP001551482"/>
    </source>
</evidence>
<proteinExistence type="predicted"/>
<feature type="transmembrane region" description="Helical" evidence="3">
    <location>
        <begin position="35"/>
        <end position="56"/>
    </location>
</feature>
<dbReference type="RefSeq" id="WP_358351528.1">
    <property type="nucleotide sequence ID" value="NZ_JBEZFP010000016.1"/>
</dbReference>
<dbReference type="EC" id="3.5.1.28" evidence="5"/>
<dbReference type="GO" id="GO:0008745">
    <property type="term" value="F:N-acetylmuramoyl-L-alanine amidase activity"/>
    <property type="evidence" value="ECO:0007669"/>
    <property type="project" value="UniProtKB-EC"/>
</dbReference>
<evidence type="ECO:0000259" key="4">
    <source>
        <dbReference type="SMART" id="SM00646"/>
    </source>
</evidence>
<dbReference type="Pfam" id="PF01520">
    <property type="entry name" value="Amidase_3"/>
    <property type="match status" value="1"/>
</dbReference>
<evidence type="ECO:0000256" key="3">
    <source>
        <dbReference type="SAM" id="Phobius"/>
    </source>
</evidence>
<keyword evidence="1 5" id="KW-0378">Hydrolase</keyword>
<comment type="caution">
    <text evidence="5">The sequence shown here is derived from an EMBL/GenBank/DDBJ whole genome shotgun (WGS) entry which is preliminary data.</text>
</comment>
<name>A0ABV3DD43_9ACTN</name>
<dbReference type="EMBL" id="JBEZFP010000016">
    <property type="protein sequence ID" value="MEU8133665.1"/>
    <property type="molecule type" value="Genomic_DNA"/>
</dbReference>
<reference evidence="5 6" key="1">
    <citation type="submission" date="2024-06" db="EMBL/GenBank/DDBJ databases">
        <title>The Natural Products Discovery Center: Release of the First 8490 Sequenced Strains for Exploring Actinobacteria Biosynthetic Diversity.</title>
        <authorList>
            <person name="Kalkreuter E."/>
            <person name="Kautsar S.A."/>
            <person name="Yang D."/>
            <person name="Bader C.D."/>
            <person name="Teijaro C.N."/>
            <person name="Fluegel L."/>
            <person name="Davis C.M."/>
            <person name="Simpson J.R."/>
            <person name="Lauterbach L."/>
            <person name="Steele A.D."/>
            <person name="Gui C."/>
            <person name="Meng S."/>
            <person name="Li G."/>
            <person name="Viehrig K."/>
            <person name="Ye F."/>
            <person name="Su P."/>
            <person name="Kiefer A.F."/>
            <person name="Nichols A."/>
            <person name="Cepeda A.J."/>
            <person name="Yan W."/>
            <person name="Fan B."/>
            <person name="Jiang Y."/>
            <person name="Adhikari A."/>
            <person name="Zheng C.-J."/>
            <person name="Schuster L."/>
            <person name="Cowan T.M."/>
            <person name="Smanski M.J."/>
            <person name="Chevrette M.G."/>
            <person name="De Carvalho L.P.S."/>
            <person name="Shen B."/>
        </authorList>
    </citation>
    <scope>NUCLEOTIDE SEQUENCE [LARGE SCALE GENOMIC DNA]</scope>
    <source>
        <strain evidence="5 6">NPDC048946</strain>
    </source>
</reference>
<evidence type="ECO:0000313" key="5">
    <source>
        <dbReference type="EMBL" id="MEU8133665.1"/>
    </source>
</evidence>
<gene>
    <name evidence="5" type="ORF">AB0C36_09170</name>
</gene>
<feature type="compositionally biased region" description="Low complexity" evidence="2">
    <location>
        <begin position="1"/>
        <end position="12"/>
    </location>
</feature>
<dbReference type="InterPro" id="IPR002508">
    <property type="entry name" value="MurNAc-LAA_cat"/>
</dbReference>
<dbReference type="SUPFAM" id="SSF53187">
    <property type="entry name" value="Zn-dependent exopeptidases"/>
    <property type="match status" value="1"/>
</dbReference>
<dbReference type="Proteomes" id="UP001551482">
    <property type="component" value="Unassembled WGS sequence"/>
</dbReference>
<dbReference type="InterPro" id="IPR050695">
    <property type="entry name" value="N-acetylmuramoyl_amidase_3"/>
</dbReference>
<keyword evidence="3" id="KW-1133">Transmembrane helix</keyword>
<keyword evidence="3" id="KW-0812">Transmembrane</keyword>
<dbReference type="PANTHER" id="PTHR30404">
    <property type="entry name" value="N-ACETYLMURAMOYL-L-ALANINE AMIDASE"/>
    <property type="match status" value="1"/>
</dbReference>
<accession>A0ABV3DD43</accession>
<dbReference type="CDD" id="cd02696">
    <property type="entry name" value="MurNAc-LAA"/>
    <property type="match status" value="1"/>
</dbReference>
<feature type="region of interest" description="Disordered" evidence="2">
    <location>
        <begin position="1"/>
        <end position="34"/>
    </location>
</feature>
<sequence>MPSDPSDPWEPWDGPPAPRRQARDRREADRRRTRVTVAVAVAALALVGGTALAVGWPDGDGSDAVSAASSSQISLPDATSPLSTGVGMPSEPVPPRADGLPPNAQGPPASVPGPPPPAVPPSTAPPPGTGAPDARPLAGKTVVIDPGHNPGNSRHTTEIGRQVEAGGFRKNCDETGTETNGGYTEAEFTVDVANRTRQVLVALGADVVFTWDSDRPWGPCVDERARIGNDAHADAVVSIHGDGATSGGTGFHVIVPAKVQGGGSDTGPILVPSQALGDALAQAFARSTGAKPSNYVGQNGIDVRDDLGGLNLSTVPKVFIECGNMRNAGDAGRMTDPVWRQKAAQGIAFGIRDFLMKGT</sequence>
<evidence type="ECO:0000256" key="2">
    <source>
        <dbReference type="SAM" id="MobiDB-lite"/>
    </source>
</evidence>
<keyword evidence="3" id="KW-0472">Membrane</keyword>
<evidence type="ECO:0000256" key="1">
    <source>
        <dbReference type="ARBA" id="ARBA00022801"/>
    </source>
</evidence>
<keyword evidence="6" id="KW-1185">Reference proteome</keyword>
<dbReference type="PANTHER" id="PTHR30404:SF0">
    <property type="entry name" value="N-ACETYLMURAMOYL-L-ALANINE AMIDASE AMIC"/>
    <property type="match status" value="1"/>
</dbReference>
<feature type="compositionally biased region" description="Pro residues" evidence="2">
    <location>
        <begin position="109"/>
        <end position="129"/>
    </location>
</feature>
<dbReference type="Gene3D" id="3.40.630.40">
    <property type="entry name" value="Zn-dependent exopeptidases"/>
    <property type="match status" value="1"/>
</dbReference>
<organism evidence="5 6">
    <name type="scientific">Streptodolium elevatio</name>
    <dbReference type="NCBI Taxonomy" id="3157996"/>
    <lineage>
        <taxon>Bacteria</taxon>
        <taxon>Bacillati</taxon>
        <taxon>Actinomycetota</taxon>
        <taxon>Actinomycetes</taxon>
        <taxon>Kitasatosporales</taxon>
        <taxon>Streptomycetaceae</taxon>
        <taxon>Streptodolium</taxon>
    </lineage>
</organism>
<feature type="domain" description="MurNAc-LAA" evidence="4">
    <location>
        <begin position="225"/>
        <end position="352"/>
    </location>
</feature>
<dbReference type="SMART" id="SM00646">
    <property type="entry name" value="Ami_3"/>
    <property type="match status" value="1"/>
</dbReference>
<feature type="compositionally biased region" description="Low complexity" evidence="2">
    <location>
        <begin position="62"/>
        <end position="71"/>
    </location>
</feature>
<feature type="region of interest" description="Disordered" evidence="2">
    <location>
        <begin position="52"/>
        <end position="160"/>
    </location>
</feature>